<dbReference type="GO" id="GO:0043171">
    <property type="term" value="P:peptide catabolic process"/>
    <property type="evidence" value="ECO:0007669"/>
    <property type="project" value="TreeGrafter"/>
</dbReference>
<gene>
    <name evidence="3" type="ORF">DBV15_11667</name>
</gene>
<name>A0A4S2L5K7_9HYME</name>
<dbReference type="PANTHER" id="PTHR11533">
    <property type="entry name" value="PROTEASE M1 ZINC METALLOPROTEASE"/>
    <property type="match status" value="1"/>
</dbReference>
<feature type="transmembrane region" description="Helical" evidence="1">
    <location>
        <begin position="21"/>
        <end position="38"/>
    </location>
</feature>
<dbReference type="PANTHER" id="PTHR11533:SF174">
    <property type="entry name" value="PUROMYCIN-SENSITIVE AMINOPEPTIDASE-RELATED"/>
    <property type="match status" value="1"/>
</dbReference>
<evidence type="ECO:0000313" key="3">
    <source>
        <dbReference type="EMBL" id="TGZ57970.1"/>
    </source>
</evidence>
<organism evidence="3 4">
    <name type="scientific">Temnothorax longispinosus</name>
    <dbReference type="NCBI Taxonomy" id="300112"/>
    <lineage>
        <taxon>Eukaryota</taxon>
        <taxon>Metazoa</taxon>
        <taxon>Ecdysozoa</taxon>
        <taxon>Arthropoda</taxon>
        <taxon>Hexapoda</taxon>
        <taxon>Insecta</taxon>
        <taxon>Pterygota</taxon>
        <taxon>Neoptera</taxon>
        <taxon>Endopterygota</taxon>
        <taxon>Hymenoptera</taxon>
        <taxon>Apocrita</taxon>
        <taxon>Aculeata</taxon>
        <taxon>Formicoidea</taxon>
        <taxon>Formicidae</taxon>
        <taxon>Myrmicinae</taxon>
        <taxon>Temnothorax</taxon>
    </lineage>
</organism>
<protein>
    <recommendedName>
        <fullName evidence="2">Aminopeptidase N-like N-terminal domain-containing protein</fullName>
    </recommendedName>
</protein>
<evidence type="ECO:0000259" key="2">
    <source>
        <dbReference type="Pfam" id="PF17900"/>
    </source>
</evidence>
<dbReference type="AlphaFoldDB" id="A0A4S2L5K7"/>
<dbReference type="STRING" id="300112.A0A4S2L5K7"/>
<feature type="domain" description="Aminopeptidase N-like N-terminal" evidence="2">
    <location>
        <begin position="193"/>
        <end position="236"/>
    </location>
</feature>
<dbReference type="SUPFAM" id="SSF63737">
    <property type="entry name" value="Leukotriene A4 hydrolase N-terminal domain"/>
    <property type="match status" value="2"/>
</dbReference>
<keyword evidence="1" id="KW-0472">Membrane</keyword>
<keyword evidence="4" id="KW-1185">Reference proteome</keyword>
<dbReference type="GO" id="GO:0005615">
    <property type="term" value="C:extracellular space"/>
    <property type="evidence" value="ECO:0007669"/>
    <property type="project" value="TreeGrafter"/>
</dbReference>
<accession>A0A4S2L5K7</accession>
<dbReference type="InterPro" id="IPR050344">
    <property type="entry name" value="Peptidase_M1_aminopeptidases"/>
</dbReference>
<dbReference type="GO" id="GO:0016020">
    <property type="term" value="C:membrane"/>
    <property type="evidence" value="ECO:0007669"/>
    <property type="project" value="TreeGrafter"/>
</dbReference>
<dbReference type="InterPro" id="IPR042097">
    <property type="entry name" value="Aminopeptidase_N-like_N_sf"/>
</dbReference>
<proteinExistence type="predicted"/>
<dbReference type="Gene3D" id="2.60.40.1730">
    <property type="entry name" value="tricorn interacting facor f3 domain"/>
    <property type="match status" value="2"/>
</dbReference>
<dbReference type="Pfam" id="PF17900">
    <property type="entry name" value="Peptidase_M1_N"/>
    <property type="match status" value="2"/>
</dbReference>
<comment type="caution">
    <text evidence="3">The sequence shown here is derived from an EMBL/GenBank/DDBJ whole genome shotgun (WGS) entry which is preliminary data.</text>
</comment>
<feature type="domain" description="Aminopeptidase N-like N-terminal" evidence="2">
    <location>
        <begin position="81"/>
        <end position="117"/>
    </location>
</feature>
<reference evidence="3 4" key="1">
    <citation type="journal article" date="2019" name="Philos. Trans. R. Soc. Lond., B, Biol. Sci.">
        <title>Ant behaviour and brain gene expression of defending hosts depend on the ecological success of the intruding social parasite.</title>
        <authorList>
            <person name="Kaur R."/>
            <person name="Stoldt M."/>
            <person name="Jongepier E."/>
            <person name="Feldmeyer B."/>
            <person name="Menzel F."/>
            <person name="Bornberg-Bauer E."/>
            <person name="Foitzik S."/>
        </authorList>
    </citation>
    <scope>NUCLEOTIDE SEQUENCE [LARGE SCALE GENOMIC DNA]</scope>
    <source>
        <tissue evidence="3">Whole body</tissue>
    </source>
</reference>
<keyword evidence="1" id="KW-0812">Transmembrane</keyword>
<keyword evidence="1" id="KW-1133">Transmembrane helix</keyword>
<dbReference type="EMBL" id="QBLH01000084">
    <property type="protein sequence ID" value="TGZ57970.1"/>
    <property type="molecule type" value="Genomic_DNA"/>
</dbReference>
<dbReference type="Proteomes" id="UP000310200">
    <property type="component" value="Unassembled WGS sequence"/>
</dbReference>
<dbReference type="GO" id="GO:0008270">
    <property type="term" value="F:zinc ion binding"/>
    <property type="evidence" value="ECO:0007669"/>
    <property type="project" value="TreeGrafter"/>
</dbReference>
<sequence>MYDYVAVVVNICNIKIGMESFILLLKGLLFFCAATLAIDENSENNDRLTDPGDSIPDNVIPLNYEVDLELNATYNNISFRDLWPMGARRLFPCWDDPIYPAHFSINIKHPKTYKTRFEKTPQIFTYHDSAILLSSFSSTIIDTYIEHRKQLHCSYIYFTLIVFHKVTEYFKSQRIKHKIVYIFDINSKEYGIKHRWIVVTNLWPIGARRLFPCWDNPEFQANFTINIKHSQSYKVLETVVIFNEKEDPLMRQVNIARLLGHAVAYQCLFSNRIGPSSRSYMWLNQGSRLQKNSGLFFSSSSNDTSFIEAIDILVLSSHFEFKLLWK</sequence>
<dbReference type="InterPro" id="IPR045357">
    <property type="entry name" value="Aminopeptidase_N-like_N"/>
</dbReference>
<evidence type="ECO:0000256" key="1">
    <source>
        <dbReference type="SAM" id="Phobius"/>
    </source>
</evidence>
<dbReference type="GO" id="GO:0070006">
    <property type="term" value="F:metalloaminopeptidase activity"/>
    <property type="evidence" value="ECO:0007669"/>
    <property type="project" value="TreeGrafter"/>
</dbReference>
<dbReference type="GO" id="GO:0005737">
    <property type="term" value="C:cytoplasm"/>
    <property type="evidence" value="ECO:0007669"/>
    <property type="project" value="TreeGrafter"/>
</dbReference>
<dbReference type="GO" id="GO:0042277">
    <property type="term" value="F:peptide binding"/>
    <property type="evidence" value="ECO:0007669"/>
    <property type="project" value="TreeGrafter"/>
</dbReference>
<evidence type="ECO:0000313" key="4">
    <source>
        <dbReference type="Proteomes" id="UP000310200"/>
    </source>
</evidence>